<reference evidence="1 2" key="1">
    <citation type="submission" date="2016-12" db="EMBL/GenBank/DDBJ databases">
        <title>Diversity of luminous bacteria.</title>
        <authorList>
            <person name="Yoshizawa S."/>
            <person name="Kogure K."/>
        </authorList>
    </citation>
    <scope>NUCLEOTIDE SEQUENCE [LARGE SCALE GENOMIC DNA]</scope>
    <source>
        <strain evidence="1 2">SA4-48</strain>
    </source>
</reference>
<dbReference type="Gene3D" id="3.20.160.10">
    <property type="entry name" value="vpa0580 domain like"/>
    <property type="match status" value="1"/>
</dbReference>
<dbReference type="Pfam" id="PF08888">
    <property type="entry name" value="HopJ"/>
    <property type="match status" value="1"/>
</dbReference>
<proteinExistence type="predicted"/>
<dbReference type="EMBL" id="MSCH01000003">
    <property type="protein sequence ID" value="PQJ54452.1"/>
    <property type="molecule type" value="Genomic_DNA"/>
</dbReference>
<evidence type="ECO:0000313" key="2">
    <source>
        <dbReference type="Proteomes" id="UP000239007"/>
    </source>
</evidence>
<gene>
    <name evidence="1" type="ORF">BTO11_12865</name>
</gene>
<dbReference type="InterPro" id="IPR014984">
    <property type="entry name" value="HopJ"/>
</dbReference>
<comment type="caution">
    <text evidence="1">The sequence shown here is derived from an EMBL/GenBank/DDBJ whole genome shotgun (WGS) entry which is preliminary data.</text>
</comment>
<evidence type="ECO:0000313" key="1">
    <source>
        <dbReference type="EMBL" id="PQJ54452.1"/>
    </source>
</evidence>
<name>A0A2S7UY86_9GAMM</name>
<dbReference type="OrthoDB" id="9790826at2"/>
<keyword evidence="2" id="KW-1185">Reference proteome</keyword>
<dbReference type="Proteomes" id="UP000239007">
    <property type="component" value="Unassembled WGS sequence"/>
</dbReference>
<organism evidence="1 2">
    <name type="scientific">Psychrosphaera saromensis</name>
    <dbReference type="NCBI Taxonomy" id="716813"/>
    <lineage>
        <taxon>Bacteria</taxon>
        <taxon>Pseudomonadati</taxon>
        <taxon>Pseudomonadota</taxon>
        <taxon>Gammaproteobacteria</taxon>
        <taxon>Alteromonadales</taxon>
        <taxon>Pseudoalteromonadaceae</taxon>
        <taxon>Psychrosphaera</taxon>
    </lineage>
</organism>
<dbReference type="InterPro" id="IPR038604">
    <property type="entry name" value="HopJ_sf"/>
</dbReference>
<sequence>MNLDQLLDKLNTEPSTVDFSDVMQVIDTNYNYTPANFKNGDVTNLAGTNEGSCKIFSFAQLHTLNESQTLACFGDYYRSDVLLNPDGSDHGNIRNFIKTGWQGIQFDSQALIAIT</sequence>
<dbReference type="AlphaFoldDB" id="A0A2S7UY86"/>
<accession>A0A2S7UY86</accession>
<protein>
    <submittedName>
        <fullName evidence="1">Type III effector</fullName>
    </submittedName>
</protein>
<dbReference type="RefSeq" id="WP_105052970.1">
    <property type="nucleotide sequence ID" value="NZ_BMYG01000001.1"/>
</dbReference>